<dbReference type="PANTHER" id="PTHR35011">
    <property type="entry name" value="2,3-DIKETO-L-GULONATE TRAP TRANSPORTER SMALL PERMEASE PROTEIN YIAM"/>
    <property type="match status" value="1"/>
</dbReference>
<dbReference type="GO" id="GO:0022857">
    <property type="term" value="F:transmembrane transporter activity"/>
    <property type="evidence" value="ECO:0007669"/>
    <property type="project" value="TreeGrafter"/>
</dbReference>
<evidence type="ECO:0000313" key="14">
    <source>
        <dbReference type="Proteomes" id="UP000322283"/>
    </source>
</evidence>
<dbReference type="Proteomes" id="UP000094598">
    <property type="component" value="Chromosome"/>
</dbReference>
<proteinExistence type="inferred from homology"/>
<evidence type="ECO:0000256" key="3">
    <source>
        <dbReference type="ARBA" id="ARBA00022475"/>
    </source>
</evidence>
<keyword evidence="6 9" id="KW-1133">Transmembrane helix</keyword>
<evidence type="ECO:0000256" key="2">
    <source>
        <dbReference type="ARBA" id="ARBA00022448"/>
    </source>
</evidence>
<comment type="similarity">
    <text evidence="8">Belongs to the TRAP transporter small permease family.</text>
</comment>
<keyword evidence="7 9" id="KW-0472">Membrane</keyword>
<dbReference type="GO" id="GO:0005886">
    <property type="term" value="C:plasma membrane"/>
    <property type="evidence" value="ECO:0007669"/>
    <property type="project" value="UniProtKB-SubCell"/>
</dbReference>
<feature type="transmembrane region" description="Helical" evidence="9">
    <location>
        <begin position="96"/>
        <end position="123"/>
    </location>
</feature>
<dbReference type="Pfam" id="PF04290">
    <property type="entry name" value="DctQ"/>
    <property type="match status" value="1"/>
</dbReference>
<dbReference type="AlphaFoldDB" id="A0AAC9MSZ9"/>
<protein>
    <submittedName>
        <fullName evidence="11">2,3-diketo-L-gulonate TRAP transporter small permease protein YiaM</fullName>
    </submittedName>
</protein>
<reference evidence="12 14" key="2">
    <citation type="submission" date="2019-05" db="EMBL/GenBank/DDBJ databases">
        <title>Genome sequence of Moorella thermoacetica ATCC 33924.</title>
        <authorList>
            <person name="Poehlein A."/>
            <person name="Bengelsdorf F.R."/>
            <person name="Duerre P."/>
            <person name="Daniel R."/>
        </authorList>
    </citation>
    <scope>NUCLEOTIDE SEQUENCE [LARGE SCALE GENOMIC DNA]</scope>
    <source>
        <strain evidence="12 14">ATCC 33924</strain>
    </source>
</reference>
<keyword evidence="5 9" id="KW-0812">Transmembrane</keyword>
<feature type="domain" description="Tripartite ATP-independent periplasmic transporters DctQ component" evidence="10">
    <location>
        <begin position="31"/>
        <end position="158"/>
    </location>
</feature>
<feature type="transmembrane region" description="Helical" evidence="9">
    <location>
        <begin position="21"/>
        <end position="44"/>
    </location>
</feature>
<evidence type="ECO:0000256" key="8">
    <source>
        <dbReference type="ARBA" id="ARBA00038436"/>
    </source>
</evidence>
<evidence type="ECO:0000313" key="11">
    <source>
        <dbReference type="EMBL" id="AOQ22918.1"/>
    </source>
</evidence>
<reference evidence="11 13" key="1">
    <citation type="submission" date="2016-08" db="EMBL/GenBank/DDBJ databases">
        <title>Moorella thermoacetica DSM 103132.</title>
        <authorList>
            <person name="Jendresen C.B."/>
            <person name="Redl S.M."/>
            <person name="Jensen T.O."/>
            <person name="Nielsen A.T."/>
        </authorList>
    </citation>
    <scope>NUCLEOTIDE SEQUENCE [LARGE SCALE GENOMIC DNA]</scope>
    <source>
        <strain evidence="11 13">DSM 103132</strain>
    </source>
</reference>
<dbReference type="PANTHER" id="PTHR35011:SF2">
    <property type="entry name" value="2,3-DIKETO-L-GULONATE TRAP TRANSPORTER SMALL PERMEASE PROTEIN YIAM"/>
    <property type="match status" value="1"/>
</dbReference>
<keyword evidence="14" id="KW-1185">Reference proteome</keyword>
<dbReference type="InterPro" id="IPR007387">
    <property type="entry name" value="TRAP_DctQ"/>
</dbReference>
<dbReference type="Proteomes" id="UP000322283">
    <property type="component" value="Unassembled WGS sequence"/>
</dbReference>
<sequence length="167" mass="19132">MRQVVNVLRNLDNVLGRIAEVLTAASICVQMVVMFAGVCFRYFFKFPLTWSDELSCYLLVLVTFFGGYVALRTNAMAKIELVIKLFPPKIRKLSIFLANILVVVLLVAIIYYGTMLVLSPVILKQRTPAMKLPMYWFYSIIPVASAMMIVRMFIMIHDMFQQEGDKC</sequence>
<dbReference type="RefSeq" id="WP_069588059.1">
    <property type="nucleotide sequence ID" value="NZ_CP017019.1"/>
</dbReference>
<accession>A0AAC9MSZ9</accession>
<evidence type="ECO:0000256" key="4">
    <source>
        <dbReference type="ARBA" id="ARBA00022519"/>
    </source>
</evidence>
<evidence type="ECO:0000259" key="10">
    <source>
        <dbReference type="Pfam" id="PF04290"/>
    </source>
</evidence>
<name>A0AAC9MSZ9_NEOTH</name>
<evidence type="ECO:0000256" key="6">
    <source>
        <dbReference type="ARBA" id="ARBA00022989"/>
    </source>
</evidence>
<dbReference type="EMBL" id="CP017019">
    <property type="protein sequence ID" value="AOQ22918.1"/>
    <property type="molecule type" value="Genomic_DNA"/>
</dbReference>
<evidence type="ECO:0000256" key="7">
    <source>
        <dbReference type="ARBA" id="ARBA00023136"/>
    </source>
</evidence>
<dbReference type="GO" id="GO:0015740">
    <property type="term" value="P:C4-dicarboxylate transport"/>
    <property type="evidence" value="ECO:0007669"/>
    <property type="project" value="TreeGrafter"/>
</dbReference>
<organism evidence="11 13">
    <name type="scientific">Neomoorella thermoacetica</name>
    <name type="common">Clostridium thermoaceticum</name>
    <dbReference type="NCBI Taxonomy" id="1525"/>
    <lineage>
        <taxon>Bacteria</taxon>
        <taxon>Bacillati</taxon>
        <taxon>Bacillota</taxon>
        <taxon>Clostridia</taxon>
        <taxon>Neomoorellales</taxon>
        <taxon>Neomoorellaceae</taxon>
        <taxon>Neomoorella</taxon>
    </lineage>
</organism>
<comment type="subcellular location">
    <subcellularLocation>
        <location evidence="1">Cell inner membrane</location>
        <topology evidence="1">Multi-pass membrane protein</topology>
    </subcellularLocation>
</comment>
<evidence type="ECO:0000256" key="9">
    <source>
        <dbReference type="SAM" id="Phobius"/>
    </source>
</evidence>
<evidence type="ECO:0000256" key="5">
    <source>
        <dbReference type="ARBA" id="ARBA00022692"/>
    </source>
</evidence>
<evidence type="ECO:0000313" key="13">
    <source>
        <dbReference type="Proteomes" id="UP000094598"/>
    </source>
</evidence>
<evidence type="ECO:0000313" key="12">
    <source>
        <dbReference type="EMBL" id="TYL10553.1"/>
    </source>
</evidence>
<keyword evidence="4" id="KW-0997">Cell inner membrane</keyword>
<gene>
    <name evidence="11" type="primary">yiaM</name>
    <name evidence="11" type="ORF">Maut_00443</name>
    <name evidence="12" type="ORF">MTAT_24450</name>
</gene>
<keyword evidence="3" id="KW-1003">Cell membrane</keyword>
<dbReference type="EMBL" id="VCDX01000010">
    <property type="protein sequence ID" value="TYL10553.1"/>
    <property type="molecule type" value="Genomic_DNA"/>
</dbReference>
<dbReference type="InterPro" id="IPR055348">
    <property type="entry name" value="DctQ"/>
</dbReference>
<keyword evidence="2" id="KW-0813">Transport</keyword>
<feature type="transmembrane region" description="Helical" evidence="9">
    <location>
        <begin position="56"/>
        <end position="75"/>
    </location>
</feature>
<evidence type="ECO:0000256" key="1">
    <source>
        <dbReference type="ARBA" id="ARBA00004429"/>
    </source>
</evidence>
<feature type="transmembrane region" description="Helical" evidence="9">
    <location>
        <begin position="135"/>
        <end position="154"/>
    </location>
</feature>